<evidence type="ECO:0000313" key="8">
    <source>
        <dbReference type="EMBL" id="GAA4881257.1"/>
    </source>
</evidence>
<feature type="transmembrane region" description="Helical" evidence="6">
    <location>
        <begin position="102"/>
        <end position="120"/>
    </location>
</feature>
<dbReference type="Pfam" id="PF00892">
    <property type="entry name" value="EamA"/>
    <property type="match status" value="2"/>
</dbReference>
<evidence type="ECO:0000256" key="3">
    <source>
        <dbReference type="ARBA" id="ARBA00022692"/>
    </source>
</evidence>
<proteinExistence type="predicted"/>
<feature type="domain" description="EamA" evidence="7">
    <location>
        <begin position="157"/>
        <end position="287"/>
    </location>
</feature>
<accession>A0ABP9ELP9</accession>
<evidence type="ECO:0000256" key="6">
    <source>
        <dbReference type="SAM" id="Phobius"/>
    </source>
</evidence>
<feature type="domain" description="EamA" evidence="7">
    <location>
        <begin position="9"/>
        <end position="143"/>
    </location>
</feature>
<evidence type="ECO:0000256" key="1">
    <source>
        <dbReference type="ARBA" id="ARBA00004651"/>
    </source>
</evidence>
<dbReference type="EMBL" id="BAABJZ010000019">
    <property type="protein sequence ID" value="GAA4881257.1"/>
    <property type="molecule type" value="Genomic_DNA"/>
</dbReference>
<evidence type="ECO:0000313" key="9">
    <source>
        <dbReference type="Proteomes" id="UP001499988"/>
    </source>
</evidence>
<gene>
    <name evidence="8" type="ORF">GCM10023333_14290</name>
</gene>
<feature type="transmembrane region" description="Helical" evidence="6">
    <location>
        <begin position="155"/>
        <end position="175"/>
    </location>
</feature>
<evidence type="ECO:0000259" key="7">
    <source>
        <dbReference type="Pfam" id="PF00892"/>
    </source>
</evidence>
<dbReference type="InterPro" id="IPR037185">
    <property type="entry name" value="EmrE-like"/>
</dbReference>
<dbReference type="InterPro" id="IPR000620">
    <property type="entry name" value="EamA_dom"/>
</dbReference>
<keyword evidence="5 6" id="KW-0472">Membrane</keyword>
<comment type="subcellular location">
    <subcellularLocation>
        <location evidence="1">Cell membrane</location>
        <topology evidence="1">Multi-pass membrane protein</topology>
    </subcellularLocation>
</comment>
<feature type="transmembrane region" description="Helical" evidence="6">
    <location>
        <begin position="35"/>
        <end position="56"/>
    </location>
</feature>
<protein>
    <submittedName>
        <fullName evidence="8">DMT family transporter</fullName>
    </submittedName>
</protein>
<keyword evidence="9" id="KW-1185">Reference proteome</keyword>
<feature type="transmembrane region" description="Helical" evidence="6">
    <location>
        <begin position="127"/>
        <end position="149"/>
    </location>
</feature>
<evidence type="ECO:0000256" key="2">
    <source>
        <dbReference type="ARBA" id="ARBA00022475"/>
    </source>
</evidence>
<evidence type="ECO:0000256" key="4">
    <source>
        <dbReference type="ARBA" id="ARBA00022989"/>
    </source>
</evidence>
<dbReference type="PANTHER" id="PTHR32322:SF18">
    <property type="entry name" value="S-ADENOSYLMETHIONINE_S-ADENOSYLHOMOCYSTEINE TRANSPORTER"/>
    <property type="match status" value="1"/>
</dbReference>
<evidence type="ECO:0000256" key="5">
    <source>
        <dbReference type="ARBA" id="ARBA00023136"/>
    </source>
</evidence>
<feature type="transmembrane region" description="Helical" evidence="6">
    <location>
        <begin position="212"/>
        <end position="235"/>
    </location>
</feature>
<dbReference type="PANTHER" id="PTHR32322">
    <property type="entry name" value="INNER MEMBRANE TRANSPORTER"/>
    <property type="match status" value="1"/>
</dbReference>
<feature type="transmembrane region" description="Helical" evidence="6">
    <location>
        <begin position="272"/>
        <end position="290"/>
    </location>
</feature>
<organism evidence="8 9">
    <name type="scientific">Ferrimonas pelagia</name>
    <dbReference type="NCBI Taxonomy" id="1177826"/>
    <lineage>
        <taxon>Bacteria</taxon>
        <taxon>Pseudomonadati</taxon>
        <taxon>Pseudomonadota</taxon>
        <taxon>Gammaproteobacteria</taxon>
        <taxon>Alteromonadales</taxon>
        <taxon>Ferrimonadaceae</taxon>
        <taxon>Ferrimonas</taxon>
    </lineage>
</organism>
<dbReference type="InterPro" id="IPR050638">
    <property type="entry name" value="AA-Vitamin_Transporters"/>
</dbReference>
<keyword evidence="2" id="KW-1003">Cell membrane</keyword>
<keyword evidence="4 6" id="KW-1133">Transmembrane helix</keyword>
<reference evidence="9" key="1">
    <citation type="journal article" date="2019" name="Int. J. Syst. Evol. Microbiol.">
        <title>The Global Catalogue of Microorganisms (GCM) 10K type strain sequencing project: providing services to taxonomists for standard genome sequencing and annotation.</title>
        <authorList>
            <consortium name="The Broad Institute Genomics Platform"/>
            <consortium name="The Broad Institute Genome Sequencing Center for Infectious Disease"/>
            <person name="Wu L."/>
            <person name="Ma J."/>
        </authorList>
    </citation>
    <scope>NUCLEOTIDE SEQUENCE [LARGE SCALE GENOMIC DNA]</scope>
    <source>
        <strain evidence="9">JCM 18401</strain>
    </source>
</reference>
<keyword evidence="3 6" id="KW-0812">Transmembrane</keyword>
<comment type="caution">
    <text evidence="8">The sequence shown here is derived from an EMBL/GenBank/DDBJ whole genome shotgun (WGS) entry which is preliminary data.</text>
</comment>
<feature type="transmembrane region" description="Helical" evidence="6">
    <location>
        <begin position="187"/>
        <end position="206"/>
    </location>
</feature>
<dbReference type="SUPFAM" id="SSF103481">
    <property type="entry name" value="Multidrug resistance efflux transporter EmrE"/>
    <property type="match status" value="2"/>
</dbReference>
<dbReference type="Proteomes" id="UP001499988">
    <property type="component" value="Unassembled WGS sequence"/>
</dbReference>
<sequence length="302" mass="32710">MVKNQKRAMQFGIGAVLLWSTVATAFKLSLAHMSPVQLLLFASLSSAVGLTLILLLQGKLHLLARQWRANPSQFVKSGLLNPFFYYLALFAAYDLLPAQQAQALNYTWAILLSLLAVPMLGQKLRSWDVIAAVAAYIGVVVIATGGNIASLQFDSPLGVGLALLSTLFWSLYWIVNTQDKGDPVASLLLSFLVALPCIIAVCAWRGELYLPAWQGLVGAVYVGLFEMGITFVLWLTAMRSAERTAPLTNLAFLGPFLSLFFIAQILGEEIASATIAGLCLIVTALLLQQLGPKLSALRQRAQ</sequence>
<feature type="transmembrane region" description="Helical" evidence="6">
    <location>
        <begin position="247"/>
        <end position="266"/>
    </location>
</feature>
<name>A0ABP9ELP9_9GAMM</name>
<feature type="transmembrane region" description="Helical" evidence="6">
    <location>
        <begin position="77"/>
        <end position="96"/>
    </location>
</feature>